<dbReference type="SMART" id="SM00487">
    <property type="entry name" value="DEXDc"/>
    <property type="match status" value="1"/>
</dbReference>
<evidence type="ECO:0000256" key="1">
    <source>
        <dbReference type="ARBA" id="ARBA00023236"/>
    </source>
</evidence>
<evidence type="ECO:0000313" key="4">
    <source>
        <dbReference type="Proteomes" id="UP000308186"/>
    </source>
</evidence>
<dbReference type="InterPro" id="IPR050742">
    <property type="entry name" value="Helicase_Restrict-Modif_Enz"/>
</dbReference>
<keyword evidence="3" id="KW-0067">ATP-binding</keyword>
<dbReference type="GO" id="GO:0009432">
    <property type="term" value="P:SOS response"/>
    <property type="evidence" value="ECO:0007669"/>
    <property type="project" value="UniProtKB-KW"/>
</dbReference>
<feature type="non-terminal residue" evidence="3">
    <location>
        <position position="293"/>
    </location>
</feature>
<name>A0AAX2UZF3_STRSL</name>
<proteinExistence type="predicted"/>
<dbReference type="AlphaFoldDB" id="A0AAX2UZF3"/>
<dbReference type="Gene3D" id="3.40.50.300">
    <property type="entry name" value="P-loop containing nucleotide triphosphate hydrolases"/>
    <property type="match status" value="1"/>
</dbReference>
<evidence type="ECO:0000313" key="3">
    <source>
        <dbReference type="EMBL" id="TNF65651.1"/>
    </source>
</evidence>
<sequence>MAKTLRYFQANAEAEVYENRDRLRYEQPHQQPNILVASPTGSGKTVIGASILTKHDGPACVSAHRRELVGQISRALADNDVRHGIIAPKETIKTIVNSHIDKFGRSFYSPSAPIRVAGVDTLIRMPASDPWFRSVTLTMWDEAHHLQRGNKWGRAMERFTNAWGVGLTAAPIRGDGGGLGRHASGYFDHLVEAPRMRRLIREGYLTDYRLVVAKTEDLDLSEVARGKEDLNQYQLRKAVHKSKKIVGNVVEAYLKHAAGKLGVTFAVDVEAAIEIAAAYRARGVPAEVITANT</sequence>
<dbReference type="PROSITE" id="PS51192">
    <property type="entry name" value="HELICASE_ATP_BIND_1"/>
    <property type="match status" value="1"/>
</dbReference>
<accession>A0AAX2UZF3</accession>
<dbReference type="PANTHER" id="PTHR47396:SF1">
    <property type="entry name" value="ATP-DEPENDENT HELICASE IRC3-RELATED"/>
    <property type="match status" value="1"/>
</dbReference>
<dbReference type="EMBL" id="VDCW01000026">
    <property type="protein sequence ID" value="TNF65651.1"/>
    <property type="molecule type" value="Genomic_DNA"/>
</dbReference>
<reference evidence="3 4" key="1">
    <citation type="submission" date="2019-06" db="EMBL/GenBank/DDBJ databases">
        <title>Genome Announcement To Ensure Probiotic Safety of Streptococcus salivarius UBSS01.</title>
        <authorList>
            <person name="Sulthana A."/>
            <person name="Lakshmi S.G."/>
            <person name="Madempudi R.S."/>
        </authorList>
    </citation>
    <scope>NUCLEOTIDE SEQUENCE [LARGE SCALE GENOMIC DNA]</scope>
    <source>
        <strain evidence="3 4">UBSS01</strain>
    </source>
</reference>
<protein>
    <submittedName>
        <fullName evidence="3">ATP-dependent helicase</fullName>
    </submittedName>
</protein>
<dbReference type="PANTHER" id="PTHR47396">
    <property type="entry name" value="TYPE I RESTRICTION ENZYME ECOKI R PROTEIN"/>
    <property type="match status" value="1"/>
</dbReference>
<dbReference type="GO" id="GO:0005524">
    <property type="term" value="F:ATP binding"/>
    <property type="evidence" value="ECO:0007669"/>
    <property type="project" value="InterPro"/>
</dbReference>
<evidence type="ECO:0000259" key="2">
    <source>
        <dbReference type="PROSITE" id="PS51192"/>
    </source>
</evidence>
<dbReference type="RefSeq" id="WP_176550481.1">
    <property type="nucleotide sequence ID" value="NZ_VDCW01000026.1"/>
</dbReference>
<keyword evidence="3" id="KW-0378">Hydrolase</keyword>
<dbReference type="InterPro" id="IPR006935">
    <property type="entry name" value="Helicase/UvrB_N"/>
</dbReference>
<dbReference type="Proteomes" id="UP000308186">
    <property type="component" value="Unassembled WGS sequence"/>
</dbReference>
<keyword evidence="3" id="KW-0547">Nucleotide-binding</keyword>
<keyword evidence="1" id="KW-0742">SOS response</keyword>
<organism evidence="3 4">
    <name type="scientific">Streptococcus salivarius</name>
    <dbReference type="NCBI Taxonomy" id="1304"/>
    <lineage>
        <taxon>Bacteria</taxon>
        <taxon>Bacillati</taxon>
        <taxon>Bacillota</taxon>
        <taxon>Bacilli</taxon>
        <taxon>Lactobacillales</taxon>
        <taxon>Streptococcaceae</taxon>
        <taxon>Streptococcus</taxon>
    </lineage>
</organism>
<dbReference type="GO" id="GO:0003677">
    <property type="term" value="F:DNA binding"/>
    <property type="evidence" value="ECO:0007669"/>
    <property type="project" value="InterPro"/>
</dbReference>
<keyword evidence="3" id="KW-0347">Helicase</keyword>
<keyword evidence="1" id="KW-0227">DNA damage</keyword>
<dbReference type="GO" id="GO:0004386">
    <property type="term" value="F:helicase activity"/>
    <property type="evidence" value="ECO:0007669"/>
    <property type="project" value="UniProtKB-KW"/>
</dbReference>
<dbReference type="SUPFAM" id="SSF52540">
    <property type="entry name" value="P-loop containing nucleoside triphosphate hydrolases"/>
    <property type="match status" value="1"/>
</dbReference>
<comment type="caution">
    <text evidence="3">The sequence shown here is derived from an EMBL/GenBank/DDBJ whole genome shotgun (WGS) entry which is preliminary data.</text>
</comment>
<dbReference type="GO" id="GO:0016787">
    <property type="term" value="F:hydrolase activity"/>
    <property type="evidence" value="ECO:0007669"/>
    <property type="project" value="InterPro"/>
</dbReference>
<dbReference type="GO" id="GO:0005829">
    <property type="term" value="C:cytosol"/>
    <property type="evidence" value="ECO:0007669"/>
    <property type="project" value="TreeGrafter"/>
</dbReference>
<dbReference type="InterPro" id="IPR014001">
    <property type="entry name" value="Helicase_ATP-bd"/>
</dbReference>
<dbReference type="Pfam" id="PF04851">
    <property type="entry name" value="ResIII"/>
    <property type="match status" value="1"/>
</dbReference>
<dbReference type="InterPro" id="IPR027417">
    <property type="entry name" value="P-loop_NTPase"/>
</dbReference>
<gene>
    <name evidence="3" type="ORF">FBF48_10375</name>
</gene>
<feature type="domain" description="Helicase ATP-binding" evidence="2">
    <location>
        <begin position="25"/>
        <end position="175"/>
    </location>
</feature>